<dbReference type="HOGENOM" id="CLU_2463375_0_0_4"/>
<evidence type="ECO:0000313" key="1">
    <source>
        <dbReference type="EMBL" id="AGX87194.1"/>
    </source>
</evidence>
<protein>
    <submittedName>
        <fullName evidence="1">Uncharacterized protein</fullName>
    </submittedName>
</protein>
<reference evidence="1 2" key="1">
    <citation type="journal article" date="2013" name="Genome Biol.">
        <title>Genomic analysis reveals key aspects of prokaryotic symbiosis in the phototrophic consortium "Chlorochromatium aggregatum".</title>
        <authorList>
            <person name="Liu Z."/>
            <person name="Muller J."/>
            <person name="Li T."/>
            <person name="Alvey R.M."/>
            <person name="Vogl K."/>
            <person name="Frigaard N.U."/>
            <person name="Rockwell N.C."/>
            <person name="Boyd E.S."/>
            <person name="Tomsho L.P."/>
            <person name="Schuster S.C."/>
            <person name="Henke P."/>
            <person name="Rohde M."/>
            <person name="Overmann J."/>
            <person name="Bryant D.A."/>
        </authorList>
    </citation>
    <scope>NUCLEOTIDE SEQUENCE [LARGE SCALE GENOMIC DNA]</scope>
    <source>
        <strain evidence="1">CR</strain>
    </source>
</reference>
<accession>U5NAH1</accession>
<dbReference type="AlphaFoldDB" id="U5NAH1"/>
<proteinExistence type="predicted"/>
<organism evidence="1 2">
    <name type="scientific">Candidatus Symbiobacter mobilis CR</name>
    <dbReference type="NCBI Taxonomy" id="946483"/>
    <lineage>
        <taxon>Bacteria</taxon>
        <taxon>Pseudomonadati</taxon>
        <taxon>Pseudomonadota</taxon>
        <taxon>Betaproteobacteria</taxon>
        <taxon>Burkholderiales</taxon>
        <taxon>Comamonadaceae</taxon>
    </lineage>
</organism>
<evidence type="ECO:0000313" key="2">
    <source>
        <dbReference type="Proteomes" id="UP000017184"/>
    </source>
</evidence>
<sequence>MQHVLGQHVVEKRGGILSLAAQYPESRTPNDTVMHPKKPTNSLDCGFGGGLCVAPQCTASVSPWRDPAGASGIMIFAPHQGGERGAQR</sequence>
<name>U5NAH1_9BURK</name>
<gene>
    <name evidence="1" type="ORF">Cenrod_1101</name>
</gene>
<dbReference type="Proteomes" id="UP000017184">
    <property type="component" value="Chromosome"/>
</dbReference>
<keyword evidence="2" id="KW-1185">Reference proteome</keyword>
<dbReference type="EMBL" id="CP004885">
    <property type="protein sequence ID" value="AGX87194.1"/>
    <property type="molecule type" value="Genomic_DNA"/>
</dbReference>
<dbReference type="KEGG" id="cbx:Cenrod_1101"/>